<reference evidence="2" key="1">
    <citation type="journal article" date="2016" name="Nature">
        <title>Genome evolution in the allotetraploid frog Xenopus laevis.</title>
        <authorList>
            <person name="Session A.M."/>
            <person name="Uno Y."/>
            <person name="Kwon T."/>
            <person name="Chapman J.A."/>
            <person name="Toyoda A."/>
            <person name="Takahashi S."/>
            <person name="Fukui A."/>
            <person name="Hikosaka A."/>
            <person name="Suzuki A."/>
            <person name="Kondo M."/>
            <person name="van Heeringen S.J."/>
            <person name="Quigley I."/>
            <person name="Heinz S."/>
            <person name="Ogino H."/>
            <person name="Ochi H."/>
            <person name="Hellsten U."/>
            <person name="Lyons J.B."/>
            <person name="Simakov O."/>
            <person name="Putnam N."/>
            <person name="Stites J."/>
            <person name="Kuroki Y."/>
            <person name="Tanaka T."/>
            <person name="Michiue T."/>
            <person name="Watanabe M."/>
            <person name="Bogdanovic O."/>
            <person name="Lister R."/>
            <person name="Georgiou G."/>
            <person name="Paranjpe S.S."/>
            <person name="van Kruijsbergen I."/>
            <person name="Shu S."/>
            <person name="Carlson J."/>
            <person name="Kinoshita T."/>
            <person name="Ohta Y."/>
            <person name="Mawaribuchi S."/>
            <person name="Jenkins J."/>
            <person name="Grimwood J."/>
            <person name="Schmutz J."/>
            <person name="Mitros T."/>
            <person name="Mozaffari S.V."/>
            <person name="Suzuki Y."/>
            <person name="Haramoto Y."/>
            <person name="Yamamoto T.S."/>
            <person name="Takagi C."/>
            <person name="Heald R."/>
            <person name="Miller K."/>
            <person name="Haudenschild C."/>
            <person name="Kitzman J."/>
            <person name="Nakayama T."/>
            <person name="Izutsu Y."/>
            <person name="Robert J."/>
            <person name="Fortriede J."/>
            <person name="Burns K."/>
            <person name="Lotay V."/>
            <person name="Karimi K."/>
            <person name="Yasuoka Y."/>
            <person name="Dichmann D.S."/>
            <person name="Flajnik M.F."/>
            <person name="Houston D.W."/>
            <person name="Shendure J."/>
            <person name="DuPasquier L."/>
            <person name="Vize P.D."/>
            <person name="Zorn A.M."/>
            <person name="Ito M."/>
            <person name="Marcotte E.M."/>
            <person name="Wallingford J.B."/>
            <person name="Ito Y."/>
            <person name="Asashima M."/>
            <person name="Ueno N."/>
            <person name="Matsuda Y."/>
            <person name="Veenstra G.J."/>
            <person name="Fujiyama A."/>
            <person name="Harland R.M."/>
            <person name="Taira M."/>
            <person name="Rokhsar D.S."/>
        </authorList>
    </citation>
    <scope>NUCLEOTIDE SEQUENCE [LARGE SCALE GENOMIC DNA]</scope>
    <source>
        <strain evidence="2">J</strain>
    </source>
</reference>
<proteinExistence type="predicted"/>
<sequence length="71" mass="8444">MCHFPEHLSMTVRTRERVTAESLCTKHITFKILCLNLNFTFYIITHCQKVFLANVMREPFVTLLFLKCNLH</sequence>
<dbReference type="AlphaFoldDB" id="A0A974H6B0"/>
<dbReference type="EMBL" id="CM004481">
    <property type="protein sequence ID" value="OCT65986.1"/>
    <property type="molecule type" value="Genomic_DNA"/>
</dbReference>
<gene>
    <name evidence="1" type="ORF">XELAEV_18042240mg</name>
</gene>
<dbReference type="Proteomes" id="UP000694892">
    <property type="component" value="Chromosome 8S"/>
</dbReference>
<name>A0A974H6B0_XENLA</name>
<accession>A0A974H6B0</accession>
<evidence type="ECO:0000313" key="2">
    <source>
        <dbReference type="Proteomes" id="UP000694892"/>
    </source>
</evidence>
<protein>
    <submittedName>
        <fullName evidence="1">Uncharacterized protein</fullName>
    </submittedName>
</protein>
<evidence type="ECO:0000313" key="1">
    <source>
        <dbReference type="EMBL" id="OCT65986.1"/>
    </source>
</evidence>
<organism evidence="1 2">
    <name type="scientific">Xenopus laevis</name>
    <name type="common">African clawed frog</name>
    <dbReference type="NCBI Taxonomy" id="8355"/>
    <lineage>
        <taxon>Eukaryota</taxon>
        <taxon>Metazoa</taxon>
        <taxon>Chordata</taxon>
        <taxon>Craniata</taxon>
        <taxon>Vertebrata</taxon>
        <taxon>Euteleostomi</taxon>
        <taxon>Amphibia</taxon>
        <taxon>Batrachia</taxon>
        <taxon>Anura</taxon>
        <taxon>Pipoidea</taxon>
        <taxon>Pipidae</taxon>
        <taxon>Xenopodinae</taxon>
        <taxon>Xenopus</taxon>
        <taxon>Xenopus</taxon>
    </lineage>
</organism>